<organism evidence="1 2">
    <name type="scientific">Syncephalastrum racemosum</name>
    <name type="common">Filamentous fungus</name>
    <dbReference type="NCBI Taxonomy" id="13706"/>
    <lineage>
        <taxon>Eukaryota</taxon>
        <taxon>Fungi</taxon>
        <taxon>Fungi incertae sedis</taxon>
        <taxon>Mucoromycota</taxon>
        <taxon>Mucoromycotina</taxon>
        <taxon>Mucoromycetes</taxon>
        <taxon>Mucorales</taxon>
        <taxon>Syncephalastraceae</taxon>
        <taxon>Syncephalastrum</taxon>
    </lineage>
</organism>
<evidence type="ECO:0000313" key="1">
    <source>
        <dbReference type="EMBL" id="ORY99431.1"/>
    </source>
</evidence>
<dbReference type="OrthoDB" id="89732at2759"/>
<gene>
    <name evidence="1" type="ORF">BCR43DRAFT_513547</name>
</gene>
<comment type="caution">
    <text evidence="1">The sequence shown here is derived from an EMBL/GenBank/DDBJ whole genome shotgun (WGS) entry which is preliminary data.</text>
</comment>
<sequence length="214" mass="24390">MFTTPYYGSKYLLAFIITRCPGIVSLHVQHTLARYNFVSDFKPLSTAPALRHLTWEGDMEFFTDPSFVSASFPDLQTLRLVYYDYCFDQNCYPYEAPSQLEPLLRVIDSLPKLVHFGYYSPGDGSILVDLDDMSPTTFGLQRLILHGLFRLSLSSLYDTLLKVSDTLTYFDYSDYLNYIDPSIDDDGIPSKMSVKLSNHLYLPLARLALSSVLP</sequence>
<accession>A0A1X2HK27</accession>
<dbReference type="EMBL" id="MCGN01000003">
    <property type="protein sequence ID" value="ORY99431.1"/>
    <property type="molecule type" value="Genomic_DNA"/>
</dbReference>
<name>A0A1X2HK27_SYNRA</name>
<dbReference type="AlphaFoldDB" id="A0A1X2HK27"/>
<proteinExistence type="predicted"/>
<keyword evidence="2" id="KW-1185">Reference proteome</keyword>
<dbReference type="Proteomes" id="UP000242180">
    <property type="component" value="Unassembled WGS sequence"/>
</dbReference>
<evidence type="ECO:0008006" key="3">
    <source>
        <dbReference type="Google" id="ProtNLM"/>
    </source>
</evidence>
<protein>
    <recommendedName>
        <fullName evidence="3">F-box domain-containing protein</fullName>
    </recommendedName>
</protein>
<reference evidence="1 2" key="1">
    <citation type="submission" date="2016-07" db="EMBL/GenBank/DDBJ databases">
        <title>Pervasive Adenine N6-methylation of Active Genes in Fungi.</title>
        <authorList>
            <consortium name="DOE Joint Genome Institute"/>
            <person name="Mondo S.J."/>
            <person name="Dannebaum R.O."/>
            <person name="Kuo R.C."/>
            <person name="Labutti K."/>
            <person name="Haridas S."/>
            <person name="Kuo A."/>
            <person name="Salamov A."/>
            <person name="Ahrendt S.R."/>
            <person name="Lipzen A."/>
            <person name="Sullivan W."/>
            <person name="Andreopoulos W.B."/>
            <person name="Clum A."/>
            <person name="Lindquist E."/>
            <person name="Daum C."/>
            <person name="Ramamoorthy G.K."/>
            <person name="Gryganskyi A."/>
            <person name="Culley D."/>
            <person name="Magnuson J.K."/>
            <person name="James T.Y."/>
            <person name="O'Malley M.A."/>
            <person name="Stajich J.E."/>
            <person name="Spatafora J.W."/>
            <person name="Visel A."/>
            <person name="Grigoriev I.V."/>
        </authorList>
    </citation>
    <scope>NUCLEOTIDE SEQUENCE [LARGE SCALE GENOMIC DNA]</scope>
    <source>
        <strain evidence="1 2">NRRL 2496</strain>
    </source>
</reference>
<evidence type="ECO:0000313" key="2">
    <source>
        <dbReference type="Proteomes" id="UP000242180"/>
    </source>
</evidence>
<dbReference type="InParanoid" id="A0A1X2HK27"/>